<dbReference type="Gene3D" id="1.10.760.10">
    <property type="entry name" value="Cytochrome c-like domain"/>
    <property type="match status" value="3"/>
</dbReference>
<feature type="compositionally biased region" description="Low complexity" evidence="7">
    <location>
        <begin position="83"/>
        <end position="113"/>
    </location>
</feature>
<dbReference type="InterPro" id="IPR051459">
    <property type="entry name" value="Cytochrome_c-type_DH"/>
</dbReference>
<dbReference type="PANTHER" id="PTHR35008">
    <property type="entry name" value="BLL4482 PROTEIN-RELATED"/>
    <property type="match status" value="1"/>
</dbReference>
<evidence type="ECO:0000256" key="8">
    <source>
        <dbReference type="SAM" id="SignalP"/>
    </source>
</evidence>
<evidence type="ECO:0000256" key="6">
    <source>
        <dbReference type="PROSITE-ProRule" id="PRU00433"/>
    </source>
</evidence>
<accession>A0A0W0VL57</accession>
<keyword evidence="11" id="KW-1185">Reference proteome</keyword>
<gene>
    <name evidence="10" type="primary">cycA</name>
    <name evidence="10" type="ORF">Llan_1595</name>
</gene>
<dbReference type="Proteomes" id="UP000054869">
    <property type="component" value="Unassembled WGS sequence"/>
</dbReference>
<dbReference type="eggNOG" id="COG2010">
    <property type="taxonomic scope" value="Bacteria"/>
</dbReference>
<evidence type="ECO:0000256" key="4">
    <source>
        <dbReference type="ARBA" id="ARBA00022982"/>
    </source>
</evidence>
<dbReference type="PROSITE" id="PS51007">
    <property type="entry name" value="CYTC"/>
    <property type="match status" value="4"/>
</dbReference>
<keyword evidence="1" id="KW-0813">Transport</keyword>
<proteinExistence type="predicted"/>
<keyword evidence="2 6" id="KW-0349">Heme</keyword>
<dbReference type="GO" id="GO:0020037">
    <property type="term" value="F:heme binding"/>
    <property type="evidence" value="ECO:0007669"/>
    <property type="project" value="InterPro"/>
</dbReference>
<sequence>MGSLLKKNAVLLSFLVISSLLSVFVFAANSADSTSKSKVIKNAKTASSPKNNKASTTTTTPENKSPATETNVDKGASATSDKAVTTPGTATSSAASSTATTQSTVTTSGTPSQGMLKALDDKNKPVEPLIDGFYPPYPPVTPAKGMSPELVKRGEYLAKMGDCIACHTNVKGGTPAFAGGLPINTPFGTFYSPNITPDKETGIGNWTEKDFIRAMKEGRDPEGRNYFPVFPYVYFAKMTDDDARALYAYFMSIPPVKQKNKSLPFPFNIPGARSALWGWNLLFFFPDDNAVVYDPEHSPLWNRGKYIVDTLGHCSMCHTPLNVFGAPKDRFYLTGAFIDGYWAPNITKYGLRSASRYEVADVFAQGQLINKAGPVVGPMAEVNHNSLSYLTEEDRLAIATYLKTVVSEEPLGVPPSESQPTLKRGKQVYINACIICHQRGEMGAPLIGDGANWYMRLKMHGLTGLYRHAIHGYNQMPVKGACVTCSDNDLMAAVDYLLNASLSRSQWEDLATGGAAKYPANGKEIYNENCSMCHNEGKQGAPKIGDKAVWEPIIDQNIDVLVENTIKGEYHPKNGGCKHCTTGEVLEAIKYMVSQSKTEGNYSLW</sequence>
<evidence type="ECO:0000259" key="9">
    <source>
        <dbReference type="PROSITE" id="PS51007"/>
    </source>
</evidence>
<organism evidence="10 11">
    <name type="scientific">Legionella lansingensis</name>
    <dbReference type="NCBI Taxonomy" id="45067"/>
    <lineage>
        <taxon>Bacteria</taxon>
        <taxon>Pseudomonadati</taxon>
        <taxon>Pseudomonadota</taxon>
        <taxon>Gammaproteobacteria</taxon>
        <taxon>Legionellales</taxon>
        <taxon>Legionellaceae</taxon>
        <taxon>Legionella</taxon>
    </lineage>
</organism>
<reference evidence="10 11" key="1">
    <citation type="submission" date="2015-11" db="EMBL/GenBank/DDBJ databases">
        <title>Genomic analysis of 38 Legionella species identifies large and diverse effector repertoires.</title>
        <authorList>
            <person name="Burstein D."/>
            <person name="Amaro F."/>
            <person name="Zusman T."/>
            <person name="Lifshitz Z."/>
            <person name="Cohen O."/>
            <person name="Gilbert J.A."/>
            <person name="Pupko T."/>
            <person name="Shuman H.A."/>
            <person name="Segal G."/>
        </authorList>
    </citation>
    <scope>NUCLEOTIDE SEQUENCE [LARGE SCALE GENOMIC DNA]</scope>
    <source>
        <strain evidence="10 11">ATCC 49751</strain>
    </source>
</reference>
<dbReference type="AlphaFoldDB" id="A0A0W0VL57"/>
<keyword evidence="4" id="KW-0249">Electron transport</keyword>
<feature type="compositionally biased region" description="Polar residues" evidence="7">
    <location>
        <begin position="44"/>
        <end position="70"/>
    </location>
</feature>
<protein>
    <submittedName>
        <fullName evidence="10">Cytochrome c</fullName>
    </submittedName>
</protein>
<evidence type="ECO:0000256" key="2">
    <source>
        <dbReference type="ARBA" id="ARBA00022617"/>
    </source>
</evidence>
<evidence type="ECO:0000313" key="10">
    <source>
        <dbReference type="EMBL" id="KTD20865.1"/>
    </source>
</evidence>
<dbReference type="Pfam" id="PF00034">
    <property type="entry name" value="Cytochrom_C"/>
    <property type="match status" value="1"/>
</dbReference>
<keyword evidence="5 6" id="KW-0408">Iron</keyword>
<feature type="domain" description="Cytochrome c" evidence="9">
    <location>
        <begin position="149"/>
        <end position="254"/>
    </location>
</feature>
<dbReference type="InterPro" id="IPR036909">
    <property type="entry name" value="Cyt_c-like_dom_sf"/>
</dbReference>
<evidence type="ECO:0000256" key="1">
    <source>
        <dbReference type="ARBA" id="ARBA00022448"/>
    </source>
</evidence>
<dbReference type="GO" id="GO:0009055">
    <property type="term" value="F:electron transfer activity"/>
    <property type="evidence" value="ECO:0007669"/>
    <property type="project" value="InterPro"/>
</dbReference>
<feature type="signal peptide" evidence="8">
    <location>
        <begin position="1"/>
        <end position="27"/>
    </location>
</feature>
<comment type="caution">
    <text evidence="10">The sequence shown here is derived from an EMBL/GenBank/DDBJ whole genome shotgun (WGS) entry which is preliminary data.</text>
</comment>
<feature type="domain" description="Cytochrome c" evidence="9">
    <location>
        <begin position="420"/>
        <end position="501"/>
    </location>
</feature>
<evidence type="ECO:0000256" key="3">
    <source>
        <dbReference type="ARBA" id="ARBA00022723"/>
    </source>
</evidence>
<dbReference type="InterPro" id="IPR009056">
    <property type="entry name" value="Cyt_c-like_dom"/>
</dbReference>
<feature type="domain" description="Cytochrome c" evidence="9">
    <location>
        <begin position="299"/>
        <end position="406"/>
    </location>
</feature>
<dbReference type="EMBL" id="LNYI01000033">
    <property type="protein sequence ID" value="KTD20865.1"/>
    <property type="molecule type" value="Genomic_DNA"/>
</dbReference>
<name>A0A0W0VL57_9GAMM</name>
<dbReference type="SUPFAM" id="SSF46626">
    <property type="entry name" value="Cytochrome c"/>
    <property type="match status" value="4"/>
</dbReference>
<evidence type="ECO:0000313" key="11">
    <source>
        <dbReference type="Proteomes" id="UP000054869"/>
    </source>
</evidence>
<dbReference type="PATRIC" id="fig|45067.4.peg.1672"/>
<dbReference type="PRINTS" id="PR00607">
    <property type="entry name" value="CYTCHROMECIE"/>
</dbReference>
<dbReference type="GO" id="GO:0005506">
    <property type="term" value="F:iron ion binding"/>
    <property type="evidence" value="ECO:0007669"/>
    <property type="project" value="InterPro"/>
</dbReference>
<dbReference type="STRING" id="45067.Llan_1595"/>
<dbReference type="eggNOG" id="COG3245">
    <property type="taxonomic scope" value="Bacteria"/>
</dbReference>
<evidence type="ECO:0000256" key="7">
    <source>
        <dbReference type="SAM" id="MobiDB-lite"/>
    </source>
</evidence>
<feature type="chain" id="PRO_5006914876" evidence="8">
    <location>
        <begin position="28"/>
        <end position="605"/>
    </location>
</feature>
<evidence type="ECO:0000256" key="5">
    <source>
        <dbReference type="ARBA" id="ARBA00023004"/>
    </source>
</evidence>
<feature type="region of interest" description="Disordered" evidence="7">
    <location>
        <begin position="37"/>
        <end position="118"/>
    </location>
</feature>
<dbReference type="Pfam" id="PF13442">
    <property type="entry name" value="Cytochrome_CBB3"/>
    <property type="match status" value="2"/>
</dbReference>
<keyword evidence="8" id="KW-0732">Signal</keyword>
<keyword evidence="3 6" id="KW-0479">Metal-binding</keyword>
<dbReference type="PANTHER" id="PTHR35008:SF8">
    <property type="entry name" value="ALCOHOL DEHYDROGENASE CYTOCHROME C SUBUNIT"/>
    <property type="match status" value="1"/>
</dbReference>
<feature type="domain" description="Cytochrome c" evidence="9">
    <location>
        <begin position="517"/>
        <end position="596"/>
    </location>
</feature>
<dbReference type="InterPro" id="IPR002323">
    <property type="entry name" value="Cyt_CIE"/>
</dbReference>